<evidence type="ECO:0000259" key="4">
    <source>
        <dbReference type="Pfam" id="PF20789"/>
    </source>
</evidence>
<dbReference type="Pfam" id="PF13622">
    <property type="entry name" value="4HBT_3"/>
    <property type="match status" value="1"/>
</dbReference>
<evidence type="ECO:0000313" key="5">
    <source>
        <dbReference type="EMBL" id="KAK4086698.1"/>
    </source>
</evidence>
<dbReference type="Proteomes" id="UP001287286">
    <property type="component" value="Unassembled WGS sequence"/>
</dbReference>
<dbReference type="InterPro" id="IPR049450">
    <property type="entry name" value="ACOT8-like_C"/>
</dbReference>
<sequence length="323" mass="35855">MASTLQQQISVEKLSSDLFTSCFNPGRMGNTKNIAYGGCAVGVGIEAASQTVSPNYVLYSAMGNYLGPAITERKLMCSIRRVRDTRTFATRVVEIGQEQHDGVTRLCMIMVVDFQVKEKDSLLVYSATPQTRYSPVEKCLDTSETIRGMVSKGEVTEELAEVFRVQFDLLGRFFECRGTPEGVISNNLNGLAKGTKTPQDGMDLTSKTSADWFRCSHPLEMRCSHYAGLGFIMDGALSFLPLAHNAMFLDDAGACSSLEFAFRLFDTDLDLTRWHLREMKTVTGGNGRTYSESRLWDSEGNMVANMTQQSILRPLNHKRKAAL</sequence>
<dbReference type="InterPro" id="IPR003703">
    <property type="entry name" value="Acyl_CoA_thio"/>
</dbReference>
<dbReference type="CDD" id="cd03445">
    <property type="entry name" value="Thioesterase_II_repeat2"/>
    <property type="match status" value="1"/>
</dbReference>
<name>A0ABR0BRM1_PURLI</name>
<dbReference type="PANTHER" id="PTHR11066:SF35">
    <property type="entry name" value="ACYL-COA THIOESTERASE II"/>
    <property type="match status" value="1"/>
</dbReference>
<evidence type="ECO:0000313" key="6">
    <source>
        <dbReference type="Proteomes" id="UP001287286"/>
    </source>
</evidence>
<dbReference type="PANTHER" id="PTHR11066">
    <property type="entry name" value="ACYL-COA THIOESTERASE"/>
    <property type="match status" value="1"/>
</dbReference>
<comment type="similarity">
    <text evidence="1">Belongs to the C/M/P thioester hydrolase family.</text>
</comment>
<comment type="caution">
    <text evidence="5">The sequence shown here is derived from an EMBL/GenBank/DDBJ whole genome shotgun (WGS) entry which is preliminary data.</text>
</comment>
<feature type="domain" description="Acyl-CoA thioesterase-like N-terminal HotDog" evidence="3">
    <location>
        <begin position="25"/>
        <end position="115"/>
    </location>
</feature>
<dbReference type="SUPFAM" id="SSF54637">
    <property type="entry name" value="Thioesterase/thiol ester dehydrase-isomerase"/>
    <property type="match status" value="2"/>
</dbReference>
<dbReference type="InterPro" id="IPR042171">
    <property type="entry name" value="Acyl-CoA_hotdog"/>
</dbReference>
<evidence type="ECO:0000256" key="1">
    <source>
        <dbReference type="ARBA" id="ARBA00006538"/>
    </source>
</evidence>
<gene>
    <name evidence="5" type="ORF">Purlil1_8863</name>
</gene>
<dbReference type="EMBL" id="JAWRVI010000038">
    <property type="protein sequence ID" value="KAK4086698.1"/>
    <property type="molecule type" value="Genomic_DNA"/>
</dbReference>
<organism evidence="5 6">
    <name type="scientific">Purpureocillium lilacinum</name>
    <name type="common">Paecilomyces lilacinus</name>
    <dbReference type="NCBI Taxonomy" id="33203"/>
    <lineage>
        <taxon>Eukaryota</taxon>
        <taxon>Fungi</taxon>
        <taxon>Dikarya</taxon>
        <taxon>Ascomycota</taxon>
        <taxon>Pezizomycotina</taxon>
        <taxon>Sordariomycetes</taxon>
        <taxon>Hypocreomycetidae</taxon>
        <taxon>Hypocreales</taxon>
        <taxon>Ophiocordycipitaceae</taxon>
        <taxon>Purpureocillium</taxon>
    </lineage>
</organism>
<dbReference type="Gene3D" id="2.40.160.210">
    <property type="entry name" value="Acyl-CoA thioesterase, double hotdog domain"/>
    <property type="match status" value="1"/>
</dbReference>
<feature type="domain" description="Acyl-CoA thioesterase-like C-terminal" evidence="4">
    <location>
        <begin position="193"/>
        <end position="311"/>
    </location>
</feature>
<accession>A0ABR0BRM1</accession>
<evidence type="ECO:0000259" key="3">
    <source>
        <dbReference type="Pfam" id="PF13622"/>
    </source>
</evidence>
<protein>
    <recommendedName>
        <fullName evidence="7">Acyl-CoA thioesterase II</fullName>
    </recommendedName>
</protein>
<keyword evidence="6" id="KW-1185">Reference proteome</keyword>
<evidence type="ECO:0008006" key="7">
    <source>
        <dbReference type="Google" id="ProtNLM"/>
    </source>
</evidence>
<proteinExistence type="inferred from homology"/>
<keyword evidence="2" id="KW-0378">Hydrolase</keyword>
<evidence type="ECO:0000256" key="2">
    <source>
        <dbReference type="ARBA" id="ARBA00022801"/>
    </source>
</evidence>
<dbReference type="CDD" id="cd03444">
    <property type="entry name" value="Thioesterase_II_repeat1"/>
    <property type="match status" value="1"/>
</dbReference>
<dbReference type="Pfam" id="PF20789">
    <property type="entry name" value="4HBT_3C"/>
    <property type="match status" value="1"/>
</dbReference>
<dbReference type="InterPro" id="IPR029069">
    <property type="entry name" value="HotDog_dom_sf"/>
</dbReference>
<dbReference type="InterPro" id="IPR049449">
    <property type="entry name" value="TesB_ACOT8-like_N"/>
</dbReference>
<reference evidence="5 6" key="1">
    <citation type="journal article" date="2024" name="Microbiol. Resour. Announc.">
        <title>Genome annotations for the ascomycete fungi Trichoderma harzianum, Trichoderma aggressivum, and Purpureocillium lilacinum.</title>
        <authorList>
            <person name="Beijen E.P.W."/>
            <person name="Ohm R.A."/>
        </authorList>
    </citation>
    <scope>NUCLEOTIDE SEQUENCE [LARGE SCALE GENOMIC DNA]</scope>
    <source>
        <strain evidence="5 6">CBS 150709</strain>
    </source>
</reference>